<evidence type="ECO:0000256" key="6">
    <source>
        <dbReference type="ARBA" id="ARBA00022741"/>
    </source>
</evidence>
<dbReference type="PRINTS" id="PR00418">
    <property type="entry name" value="TPI2FAMILY"/>
</dbReference>
<evidence type="ECO:0000313" key="13">
    <source>
        <dbReference type="EMBL" id="RMD77078.1"/>
    </source>
</evidence>
<dbReference type="Gene3D" id="3.40.50.670">
    <property type="match status" value="1"/>
</dbReference>
<dbReference type="PANTHER" id="PTHR45866">
    <property type="entry name" value="DNA GYRASE/TOPOISOMERASE SUBUNIT B"/>
    <property type="match status" value="1"/>
</dbReference>
<accession>A0A3M0Z4M4</accession>
<dbReference type="GO" id="GO:0006265">
    <property type="term" value="P:DNA topological change"/>
    <property type="evidence" value="ECO:0007669"/>
    <property type="project" value="InterPro"/>
</dbReference>
<organism evidence="13 14">
    <name type="scientific">Candidatus Dojkabacteria bacterium</name>
    <dbReference type="NCBI Taxonomy" id="2099670"/>
    <lineage>
        <taxon>Bacteria</taxon>
        <taxon>Candidatus Dojkabacteria</taxon>
    </lineage>
</organism>
<dbReference type="AlphaFoldDB" id="A0A3M0Z4M4"/>
<keyword evidence="6" id="KW-0547">Nucleotide-binding</keyword>
<evidence type="ECO:0000256" key="2">
    <source>
        <dbReference type="ARBA" id="ARBA00001946"/>
    </source>
</evidence>
<dbReference type="GO" id="GO:0005524">
    <property type="term" value="F:ATP binding"/>
    <property type="evidence" value="ECO:0007669"/>
    <property type="project" value="UniProtKB-KW"/>
</dbReference>
<dbReference type="FunFam" id="3.30.565.10:FF:000002">
    <property type="entry name" value="DNA gyrase subunit B"/>
    <property type="match status" value="1"/>
</dbReference>
<dbReference type="NCBIfam" id="NF004189">
    <property type="entry name" value="PRK05644.1"/>
    <property type="match status" value="1"/>
</dbReference>
<dbReference type="Gene3D" id="3.30.230.10">
    <property type="match status" value="1"/>
</dbReference>
<protein>
    <recommendedName>
        <fullName evidence="4">DNA topoisomerase (ATP-hydrolyzing)</fullName>
        <ecNumber evidence="4">5.6.2.2</ecNumber>
    </recommendedName>
</protein>
<dbReference type="InterPro" id="IPR006171">
    <property type="entry name" value="TOPRIM_dom"/>
</dbReference>
<comment type="cofactor">
    <cofactor evidence="2">
        <name>Mg(2+)</name>
        <dbReference type="ChEBI" id="CHEBI:18420"/>
    </cofactor>
</comment>
<dbReference type="InterPro" id="IPR018522">
    <property type="entry name" value="TopoIIA_CS"/>
</dbReference>
<keyword evidence="8" id="KW-0460">Magnesium</keyword>
<dbReference type="InterPro" id="IPR001241">
    <property type="entry name" value="Topo_IIA"/>
</dbReference>
<dbReference type="GO" id="GO:0003677">
    <property type="term" value="F:DNA binding"/>
    <property type="evidence" value="ECO:0007669"/>
    <property type="project" value="UniProtKB-KW"/>
</dbReference>
<dbReference type="InterPro" id="IPR013759">
    <property type="entry name" value="Topo_IIA_B_C"/>
</dbReference>
<keyword evidence="5" id="KW-0479">Metal-binding</keyword>
<dbReference type="PROSITE" id="PS00177">
    <property type="entry name" value="TOPOISOMERASE_II"/>
    <property type="match status" value="1"/>
</dbReference>
<evidence type="ECO:0000256" key="11">
    <source>
        <dbReference type="ARBA" id="ARBA00023235"/>
    </source>
</evidence>
<evidence type="ECO:0000313" key="14">
    <source>
        <dbReference type="Proteomes" id="UP000269410"/>
    </source>
</evidence>
<dbReference type="EMBL" id="RFKV01000067">
    <property type="protein sequence ID" value="RMD77078.1"/>
    <property type="molecule type" value="Genomic_DNA"/>
</dbReference>
<dbReference type="SUPFAM" id="SSF56719">
    <property type="entry name" value="Type II DNA topoisomerase"/>
    <property type="match status" value="1"/>
</dbReference>
<dbReference type="CDD" id="cd00822">
    <property type="entry name" value="TopoII_Trans_DNA_gyrase"/>
    <property type="match status" value="1"/>
</dbReference>
<evidence type="ECO:0000256" key="1">
    <source>
        <dbReference type="ARBA" id="ARBA00000185"/>
    </source>
</evidence>
<dbReference type="SMART" id="SM00387">
    <property type="entry name" value="HATPase_c"/>
    <property type="match status" value="1"/>
</dbReference>
<dbReference type="Pfam" id="PF00204">
    <property type="entry name" value="DNA_gyraseB"/>
    <property type="match status" value="1"/>
</dbReference>
<proteinExistence type="inferred from homology"/>
<dbReference type="InterPro" id="IPR002288">
    <property type="entry name" value="DNA_gyrase_B_C"/>
</dbReference>
<dbReference type="InterPro" id="IPR000565">
    <property type="entry name" value="Topo_IIA_B"/>
</dbReference>
<keyword evidence="10" id="KW-0238">DNA-binding</keyword>
<dbReference type="Pfam" id="PF01751">
    <property type="entry name" value="Toprim"/>
    <property type="match status" value="1"/>
</dbReference>
<gene>
    <name evidence="13" type="ORF">D6810_02065</name>
</gene>
<evidence type="ECO:0000256" key="7">
    <source>
        <dbReference type="ARBA" id="ARBA00022840"/>
    </source>
</evidence>
<dbReference type="Pfam" id="PF02518">
    <property type="entry name" value="HATPase_c"/>
    <property type="match status" value="1"/>
</dbReference>
<dbReference type="SUPFAM" id="SSF55874">
    <property type="entry name" value="ATPase domain of HSP90 chaperone/DNA topoisomerase II/histidine kinase"/>
    <property type="match status" value="1"/>
</dbReference>
<comment type="similarity">
    <text evidence="3">Belongs to the type II topoisomerase GyrB family.</text>
</comment>
<dbReference type="GO" id="GO:0046872">
    <property type="term" value="F:metal ion binding"/>
    <property type="evidence" value="ECO:0007669"/>
    <property type="project" value="UniProtKB-KW"/>
</dbReference>
<dbReference type="SUPFAM" id="SSF54211">
    <property type="entry name" value="Ribosomal protein S5 domain 2-like"/>
    <property type="match status" value="1"/>
</dbReference>
<dbReference type="InterPro" id="IPR036890">
    <property type="entry name" value="HATPase_C_sf"/>
</dbReference>
<dbReference type="Gene3D" id="3.30.565.10">
    <property type="entry name" value="Histidine kinase-like ATPase, C-terminal domain"/>
    <property type="match status" value="1"/>
</dbReference>
<dbReference type="Proteomes" id="UP000269410">
    <property type="component" value="Unassembled WGS sequence"/>
</dbReference>
<keyword evidence="7" id="KW-0067">ATP-binding</keyword>
<comment type="catalytic activity">
    <reaction evidence="1">
        <text>ATP-dependent breakage, passage and rejoining of double-stranded DNA.</text>
        <dbReference type="EC" id="5.6.2.2"/>
    </reaction>
</comment>
<sequence>MLSNNYDASNITVLKGLEAVRKRPAMYIGSTDVNGLHHLVWEIIDNSIDEALAGYADRIKVVLNRDGSVTVDDNGRGIPVDIHPTEKVSALELAATVLHAGGKFNNETYKVSSGLHGVGLSVTNALSKYCLIKVFKDGKVYAQEYNRGVPREPVKVVGETSRRGTVITFLPDDEIFPITTFNLKTILSRVRQHAYLNGKIKFIVIDNRTKTVDSRFKVKLYKFDGGLRSFVKNINKDQKVIQENIFHIKSRVEEIEVEVALQYTEDIQTYEYAFANNVINPDGGTHLAGLRLALTKAIINYQSKFATEKDKQIKIVGEDVREGLTVAISVKLKNPQFEGQTKGKLNNVEVTHVVRKVVEEEFGRFLEENPQDAKSILAKILLSSKARVAAKAARESVIKKSIFESSDLPGKLADCSSRDPKERELFIVEGDSAGGSAKIGRDRNFQAVFAMFGKPINSEKYRIDRVLLNPAISDLIKALGCGIGESFDIKKLRYHKIILMSDADVDGSHIRTLLLTLLYRHLRQLVENGHVYISQPPLYKVTLSSNKSVWVKDDEELKKLEDEYYKKSGSKKEPLQKQRFKGLGEMNPEQLWETTINPSTRTLKKIFVKDLEEANRKFDILMGEDVRSRRLFIEENSSIADLDI</sequence>
<dbReference type="EC" id="5.6.2.2" evidence="4"/>
<keyword evidence="9" id="KW-0799">Topoisomerase</keyword>
<evidence type="ECO:0000256" key="9">
    <source>
        <dbReference type="ARBA" id="ARBA00023029"/>
    </source>
</evidence>
<keyword evidence="11" id="KW-0413">Isomerase</keyword>
<feature type="domain" description="Toprim" evidence="12">
    <location>
        <begin position="423"/>
        <end position="537"/>
    </location>
</feature>
<dbReference type="InterPro" id="IPR013506">
    <property type="entry name" value="Topo_IIA_bsu_dom2"/>
</dbReference>
<evidence type="ECO:0000256" key="4">
    <source>
        <dbReference type="ARBA" id="ARBA00012895"/>
    </source>
</evidence>
<dbReference type="PROSITE" id="PS50880">
    <property type="entry name" value="TOPRIM"/>
    <property type="match status" value="1"/>
</dbReference>
<dbReference type="SMART" id="SM00433">
    <property type="entry name" value="TOP2c"/>
    <property type="match status" value="1"/>
</dbReference>
<dbReference type="CDD" id="cd16928">
    <property type="entry name" value="HATPase_GyrB-like"/>
    <property type="match status" value="1"/>
</dbReference>
<comment type="caution">
    <text evidence="13">The sequence shown here is derived from an EMBL/GenBank/DDBJ whole genome shotgun (WGS) entry which is preliminary data.</text>
</comment>
<evidence type="ECO:0000259" key="12">
    <source>
        <dbReference type="PROSITE" id="PS50880"/>
    </source>
</evidence>
<evidence type="ECO:0000256" key="10">
    <source>
        <dbReference type="ARBA" id="ARBA00023125"/>
    </source>
</evidence>
<dbReference type="GO" id="GO:0003918">
    <property type="term" value="F:DNA topoisomerase type II (double strand cut, ATP-hydrolyzing) activity"/>
    <property type="evidence" value="ECO:0007669"/>
    <property type="project" value="UniProtKB-EC"/>
</dbReference>
<name>A0A3M0Z4M4_9BACT</name>
<dbReference type="InterPro" id="IPR013760">
    <property type="entry name" value="Topo_IIA-like_dom_sf"/>
</dbReference>
<evidence type="ECO:0000256" key="5">
    <source>
        <dbReference type="ARBA" id="ARBA00022723"/>
    </source>
</evidence>
<dbReference type="InterPro" id="IPR003594">
    <property type="entry name" value="HATPase_dom"/>
</dbReference>
<dbReference type="PRINTS" id="PR01159">
    <property type="entry name" value="DNAGYRASEB"/>
</dbReference>
<dbReference type="PANTHER" id="PTHR45866:SF1">
    <property type="entry name" value="DNA GYRASE SUBUNIT B, MITOCHONDRIAL"/>
    <property type="match status" value="1"/>
</dbReference>
<evidence type="ECO:0000256" key="8">
    <source>
        <dbReference type="ARBA" id="ARBA00022842"/>
    </source>
</evidence>
<dbReference type="InterPro" id="IPR020568">
    <property type="entry name" value="Ribosomal_Su5_D2-typ_SF"/>
</dbReference>
<dbReference type="InterPro" id="IPR014721">
    <property type="entry name" value="Ribsml_uS5_D2-typ_fold_subgr"/>
</dbReference>
<dbReference type="Pfam" id="PF00986">
    <property type="entry name" value="DNA_gyraseB_C"/>
    <property type="match status" value="1"/>
</dbReference>
<reference evidence="13 14" key="1">
    <citation type="submission" date="2018-10" db="EMBL/GenBank/DDBJ databases">
        <title>Thermophilic Lithotrophy and Phototrophy in an Intertidal, Iron-rich, Geothermal Spring.</title>
        <authorList>
            <person name="Ward L.M."/>
            <person name="Idei A."/>
            <person name="Nakagawa M."/>
            <person name="Ueno Y."/>
            <person name="Fischer W."/>
            <person name="Mcglynn S.E."/>
        </authorList>
    </citation>
    <scope>NUCLEOTIDE SEQUENCE [LARGE SCALE GENOMIC DNA]</scope>
    <source>
        <strain evidence="13">J137</strain>
    </source>
</reference>
<evidence type="ECO:0000256" key="3">
    <source>
        <dbReference type="ARBA" id="ARBA00010708"/>
    </source>
</evidence>